<dbReference type="InterPro" id="IPR036265">
    <property type="entry name" value="HIT-like_sf"/>
</dbReference>
<comment type="caution">
    <text evidence="4">The sequence shown here is derived from an EMBL/GenBank/DDBJ whole genome shotgun (WGS) entry which is preliminary data.</text>
</comment>
<evidence type="ECO:0000259" key="3">
    <source>
        <dbReference type="PROSITE" id="PS50103"/>
    </source>
</evidence>
<evidence type="ECO:0000256" key="1">
    <source>
        <dbReference type="PROSITE-ProRule" id="PRU00723"/>
    </source>
</evidence>
<dbReference type="InterPro" id="IPR006768">
    <property type="entry name" value="Cwf19-like_C_dom-1"/>
</dbReference>
<accession>A0AAN8ZL04</accession>
<dbReference type="GO" id="GO:0071014">
    <property type="term" value="C:post-mRNA release spliceosomal complex"/>
    <property type="evidence" value="ECO:0007669"/>
    <property type="project" value="TreeGrafter"/>
</dbReference>
<evidence type="ECO:0000313" key="4">
    <source>
        <dbReference type="EMBL" id="KAK6941372.1"/>
    </source>
</evidence>
<feature type="region of interest" description="Disordered" evidence="2">
    <location>
        <begin position="159"/>
        <end position="179"/>
    </location>
</feature>
<name>A0AAN8ZL04_9MAGN</name>
<feature type="zinc finger region" description="C3H1-type" evidence="1">
    <location>
        <begin position="133"/>
        <end position="161"/>
    </location>
</feature>
<keyword evidence="5" id="KW-1185">Reference proteome</keyword>
<dbReference type="Pfam" id="PF04676">
    <property type="entry name" value="CwfJ_C_2"/>
    <property type="match status" value="1"/>
</dbReference>
<reference evidence="4 5" key="1">
    <citation type="submission" date="2023-12" db="EMBL/GenBank/DDBJ databases">
        <title>A high-quality genome assembly for Dillenia turbinata (Dilleniales).</title>
        <authorList>
            <person name="Chanderbali A."/>
        </authorList>
    </citation>
    <scope>NUCLEOTIDE SEQUENCE [LARGE SCALE GENOMIC DNA]</scope>
    <source>
        <strain evidence="4">LSX21</strain>
        <tissue evidence="4">Leaf</tissue>
    </source>
</reference>
<gene>
    <name evidence="4" type="ORF">RJ641_026749</name>
</gene>
<evidence type="ECO:0000313" key="5">
    <source>
        <dbReference type="Proteomes" id="UP001370490"/>
    </source>
</evidence>
<dbReference type="AlphaFoldDB" id="A0AAN8ZL04"/>
<proteinExistence type="predicted"/>
<dbReference type="Proteomes" id="UP001370490">
    <property type="component" value="Unassembled WGS sequence"/>
</dbReference>
<keyword evidence="1" id="KW-0862">Zinc</keyword>
<feature type="compositionally biased region" description="Polar residues" evidence="2">
    <location>
        <begin position="166"/>
        <end position="179"/>
    </location>
</feature>
<keyword evidence="1" id="KW-0479">Metal-binding</keyword>
<feature type="domain" description="C3H1-type" evidence="3">
    <location>
        <begin position="133"/>
        <end position="161"/>
    </location>
</feature>
<dbReference type="GO" id="GO:0008270">
    <property type="term" value="F:zinc ion binding"/>
    <property type="evidence" value="ECO:0007669"/>
    <property type="project" value="UniProtKB-KW"/>
</dbReference>
<dbReference type="PROSITE" id="PS50103">
    <property type="entry name" value="ZF_C3H1"/>
    <property type="match status" value="1"/>
</dbReference>
<dbReference type="InterPro" id="IPR000571">
    <property type="entry name" value="Znf_CCCH"/>
</dbReference>
<evidence type="ECO:0000256" key="2">
    <source>
        <dbReference type="SAM" id="MobiDB-lite"/>
    </source>
</evidence>
<keyword evidence="1" id="KW-0863">Zinc-finger</keyword>
<sequence>MPSQISDETGTVSTVSELIAEMKPRISPESSYLIKFIHALSPPPASSMTTAEICLKPPNTTSSPYNKKQLIQRKQLSILVLAFPIHSIGGMMRPGNGKNMKKMAVSCVSNLHLQGHVHGGKNATFGMMDARDQFLRGVCFDFINKGKYERGPDCSYKHSLQDEGESMSTKRSQADSARSNSEGFSLHEFFKSKDCWFCLSSPSVESHLLNSIGESNYCALAKGPLVQGHVLLVPIEHLSNTLSLASPYEAELSKFQESLKMCFKNQGKEVIFFEWIQKRATHANLQAIPVPLSKASVAQNIFNLAAKKLGFSFTTTKNKNSSEGRKLLKSQFDKEHSFFYVELPDCTILSHCMEENENFPVQFGREVLAGLLNIADRADWRNCKTSKEEEMQMVADFKNRLEEFDPNR</sequence>
<dbReference type="PANTHER" id="PTHR12072">
    <property type="entry name" value="CWF19, CELL CYCLE CONTROL PROTEIN"/>
    <property type="match status" value="1"/>
</dbReference>
<dbReference type="GO" id="GO:0000398">
    <property type="term" value="P:mRNA splicing, via spliceosome"/>
    <property type="evidence" value="ECO:0007669"/>
    <property type="project" value="TreeGrafter"/>
</dbReference>
<protein>
    <submittedName>
        <fullName evidence="4">Cwf19-like protein, C-terminal domain-2</fullName>
    </submittedName>
</protein>
<dbReference type="EMBL" id="JBAMMX010000004">
    <property type="protein sequence ID" value="KAK6941372.1"/>
    <property type="molecule type" value="Genomic_DNA"/>
</dbReference>
<dbReference type="SUPFAM" id="SSF54197">
    <property type="entry name" value="HIT-like"/>
    <property type="match status" value="1"/>
</dbReference>
<dbReference type="PANTHER" id="PTHR12072:SF4">
    <property type="entry name" value="CWF19-LIKE PROTEIN 1"/>
    <property type="match status" value="1"/>
</dbReference>
<dbReference type="GO" id="GO:0061632">
    <property type="term" value="F:RNA lariat debranching enzyme activator activity"/>
    <property type="evidence" value="ECO:0007669"/>
    <property type="project" value="TreeGrafter"/>
</dbReference>
<dbReference type="InterPro" id="IPR006767">
    <property type="entry name" value="Cwf19-like_C_dom-2"/>
</dbReference>
<dbReference type="InterPro" id="IPR040194">
    <property type="entry name" value="Cwf19-like"/>
</dbReference>
<dbReference type="Pfam" id="PF04677">
    <property type="entry name" value="CwfJ_C_1"/>
    <property type="match status" value="1"/>
</dbReference>
<organism evidence="4 5">
    <name type="scientific">Dillenia turbinata</name>
    <dbReference type="NCBI Taxonomy" id="194707"/>
    <lineage>
        <taxon>Eukaryota</taxon>
        <taxon>Viridiplantae</taxon>
        <taxon>Streptophyta</taxon>
        <taxon>Embryophyta</taxon>
        <taxon>Tracheophyta</taxon>
        <taxon>Spermatophyta</taxon>
        <taxon>Magnoliopsida</taxon>
        <taxon>eudicotyledons</taxon>
        <taxon>Gunneridae</taxon>
        <taxon>Pentapetalae</taxon>
        <taxon>Dilleniales</taxon>
        <taxon>Dilleniaceae</taxon>
        <taxon>Dillenia</taxon>
    </lineage>
</organism>